<protein>
    <submittedName>
        <fullName evidence="3">Uncharacterized protein</fullName>
    </submittedName>
</protein>
<dbReference type="EMBL" id="BQNB010009103">
    <property type="protein sequence ID" value="GJS58784.1"/>
    <property type="molecule type" value="Genomic_DNA"/>
</dbReference>
<sequence>MQADNGRSSHNGPTSSPYSTDPPPTTESAALNHSHSRLPRQHLQQPQSNKSRAKEIWENVEMLMQGSGRTISTKERRSVLMSTKPIRGIGNESIMTLYAFPQACDDMKIT</sequence>
<accession>A0ABQ5D288</accession>
<gene>
    <name evidence="2" type="ORF">Tco_0653568</name>
    <name evidence="3" type="ORF">Tco_0922715</name>
</gene>
<evidence type="ECO:0000256" key="1">
    <source>
        <dbReference type="SAM" id="MobiDB-lite"/>
    </source>
</evidence>
<keyword evidence="4" id="KW-1185">Reference proteome</keyword>
<name>A0ABQ5D288_9ASTR</name>
<reference evidence="3" key="1">
    <citation type="journal article" date="2022" name="Int. J. Mol. Sci.">
        <title>Draft Genome of Tanacetum Coccineum: Genomic Comparison of Closely Related Tanacetum-Family Plants.</title>
        <authorList>
            <person name="Yamashiro T."/>
            <person name="Shiraishi A."/>
            <person name="Nakayama K."/>
            <person name="Satake H."/>
        </authorList>
    </citation>
    <scope>NUCLEOTIDE SEQUENCE</scope>
</reference>
<reference evidence="3" key="2">
    <citation type="submission" date="2022-01" db="EMBL/GenBank/DDBJ databases">
        <authorList>
            <person name="Yamashiro T."/>
            <person name="Shiraishi A."/>
            <person name="Satake H."/>
            <person name="Nakayama K."/>
        </authorList>
    </citation>
    <scope>NUCLEOTIDE SEQUENCE</scope>
</reference>
<evidence type="ECO:0000313" key="3">
    <source>
        <dbReference type="EMBL" id="GJT32296.1"/>
    </source>
</evidence>
<feature type="compositionally biased region" description="Polar residues" evidence="1">
    <location>
        <begin position="1"/>
        <end position="12"/>
    </location>
</feature>
<dbReference type="EMBL" id="BQNB010014781">
    <property type="protein sequence ID" value="GJT32296.1"/>
    <property type="molecule type" value="Genomic_DNA"/>
</dbReference>
<proteinExistence type="predicted"/>
<organism evidence="3 4">
    <name type="scientific">Tanacetum coccineum</name>
    <dbReference type="NCBI Taxonomy" id="301880"/>
    <lineage>
        <taxon>Eukaryota</taxon>
        <taxon>Viridiplantae</taxon>
        <taxon>Streptophyta</taxon>
        <taxon>Embryophyta</taxon>
        <taxon>Tracheophyta</taxon>
        <taxon>Spermatophyta</taxon>
        <taxon>Magnoliopsida</taxon>
        <taxon>eudicotyledons</taxon>
        <taxon>Gunneridae</taxon>
        <taxon>Pentapetalae</taxon>
        <taxon>asterids</taxon>
        <taxon>campanulids</taxon>
        <taxon>Asterales</taxon>
        <taxon>Asteraceae</taxon>
        <taxon>Asteroideae</taxon>
        <taxon>Anthemideae</taxon>
        <taxon>Anthemidinae</taxon>
        <taxon>Tanacetum</taxon>
    </lineage>
</organism>
<evidence type="ECO:0000313" key="4">
    <source>
        <dbReference type="Proteomes" id="UP001151760"/>
    </source>
</evidence>
<evidence type="ECO:0000313" key="2">
    <source>
        <dbReference type="EMBL" id="GJS58784.1"/>
    </source>
</evidence>
<dbReference type="Proteomes" id="UP001151760">
    <property type="component" value="Unassembled WGS sequence"/>
</dbReference>
<comment type="caution">
    <text evidence="3">The sequence shown here is derived from an EMBL/GenBank/DDBJ whole genome shotgun (WGS) entry which is preliminary data.</text>
</comment>
<feature type="region of interest" description="Disordered" evidence="1">
    <location>
        <begin position="1"/>
        <end position="54"/>
    </location>
</feature>